<protein>
    <submittedName>
        <fullName evidence="2">Uncharacterized protein</fullName>
    </submittedName>
</protein>
<feature type="compositionally biased region" description="Polar residues" evidence="1">
    <location>
        <begin position="30"/>
        <end position="48"/>
    </location>
</feature>
<name>A0AAD5VJ50_9AGAR</name>
<keyword evidence="3" id="KW-1185">Reference proteome</keyword>
<accession>A0AAD5VJ50</accession>
<dbReference type="EMBL" id="JANIEX010000999">
    <property type="protein sequence ID" value="KAJ3561474.1"/>
    <property type="molecule type" value="Genomic_DNA"/>
</dbReference>
<sequence>MSTKAATRSSSRLRGKNIQTQASPPPLDQQPPNTNTTQKRGAEENQSSRPKKRRRGMRFTHKKALGGEAEDVTASIVLQEDGQQPGAEDVGHGDTQKEPGMGMNGTTYCSSCHNGGGLIDCRSCRGAVCVEKCLVNVAPAIINSDFGEFTCPRCWRWAPQFQNSPYTPFSAYPNLTVAIPTPASTRSKLLMTRSGGFCIVVFRLASLDRLACVSRLIHGHIRPYFSSKDSTSKLDLIEVEFDFSTVHNQRQFYKRIDKLCVELTQFDRFLVIINTHSTPDTGDLWVQGEEAANAGAVSPKTFLEIAIPPKLGNIFAQDVLSTLVLLTCAGPFRKPKPRQELFAHAGSYFGLTLGFVMEDFIPHYANTFLLTFVEDILVQGKTSTFRILLRSNTGLGPSVESIMIQHKGQKQILILTWHHDIDRPLGAFRPLSCPKCHRLQSWQRKGQIYVPPGRGGELSEPLVLSCKGCGEELVFEPPPGSFTFASGSQKDCGTLAEFNGFWIGRYINHAGEPVIDRRFKMPLLT</sequence>
<proteinExistence type="predicted"/>
<dbReference type="Proteomes" id="UP001213000">
    <property type="component" value="Unassembled WGS sequence"/>
</dbReference>
<dbReference type="AlphaFoldDB" id="A0AAD5VJ50"/>
<gene>
    <name evidence="2" type="ORF">NP233_g10171</name>
</gene>
<evidence type="ECO:0000256" key="1">
    <source>
        <dbReference type="SAM" id="MobiDB-lite"/>
    </source>
</evidence>
<evidence type="ECO:0000313" key="3">
    <source>
        <dbReference type="Proteomes" id="UP001213000"/>
    </source>
</evidence>
<comment type="caution">
    <text evidence="2">The sequence shown here is derived from an EMBL/GenBank/DDBJ whole genome shotgun (WGS) entry which is preliminary data.</text>
</comment>
<feature type="compositionally biased region" description="Basic residues" evidence="1">
    <location>
        <begin position="49"/>
        <end position="64"/>
    </location>
</feature>
<feature type="compositionally biased region" description="Polar residues" evidence="1">
    <location>
        <begin position="1"/>
        <end position="22"/>
    </location>
</feature>
<evidence type="ECO:0000313" key="2">
    <source>
        <dbReference type="EMBL" id="KAJ3561474.1"/>
    </source>
</evidence>
<reference evidence="2" key="1">
    <citation type="submission" date="2022-07" db="EMBL/GenBank/DDBJ databases">
        <title>Genome Sequence of Leucocoprinus birnbaumii.</title>
        <authorList>
            <person name="Buettner E."/>
        </authorList>
    </citation>
    <scope>NUCLEOTIDE SEQUENCE</scope>
    <source>
        <strain evidence="2">VT141</strain>
    </source>
</reference>
<feature type="region of interest" description="Disordered" evidence="1">
    <location>
        <begin position="1"/>
        <end position="71"/>
    </location>
</feature>
<organism evidence="2 3">
    <name type="scientific">Leucocoprinus birnbaumii</name>
    <dbReference type="NCBI Taxonomy" id="56174"/>
    <lineage>
        <taxon>Eukaryota</taxon>
        <taxon>Fungi</taxon>
        <taxon>Dikarya</taxon>
        <taxon>Basidiomycota</taxon>
        <taxon>Agaricomycotina</taxon>
        <taxon>Agaricomycetes</taxon>
        <taxon>Agaricomycetidae</taxon>
        <taxon>Agaricales</taxon>
        <taxon>Agaricineae</taxon>
        <taxon>Agaricaceae</taxon>
        <taxon>Leucocoprinus</taxon>
    </lineage>
</organism>